<keyword evidence="1" id="KW-0378">Hydrolase</keyword>
<name>A0A2T3G2W2_9FIRM</name>
<keyword evidence="2" id="KW-1185">Reference proteome</keyword>
<evidence type="ECO:0000313" key="1">
    <source>
        <dbReference type="EMBL" id="PST41874.1"/>
    </source>
</evidence>
<dbReference type="SFLD" id="SFLDS00003">
    <property type="entry name" value="Haloacid_Dehalogenase"/>
    <property type="match status" value="1"/>
</dbReference>
<dbReference type="GO" id="GO:0005829">
    <property type="term" value="C:cytosol"/>
    <property type="evidence" value="ECO:0007669"/>
    <property type="project" value="TreeGrafter"/>
</dbReference>
<dbReference type="Proteomes" id="UP000240974">
    <property type="component" value="Unassembled WGS sequence"/>
</dbReference>
<reference evidence="1 2" key="1">
    <citation type="journal article" date="2019" name="Int. J. Syst. Evol. Microbiol.">
        <title>Faecalibacillus intestinalis gen. nov., sp. nov. and Faecalibacillus faecis sp. nov., isolated from human faeces.</title>
        <authorList>
            <person name="Seo B."/>
            <person name="Jeon K."/>
            <person name="Baek I."/>
            <person name="Lee Y.M."/>
            <person name="Baek K."/>
            <person name="Ko G."/>
        </authorList>
    </citation>
    <scope>NUCLEOTIDE SEQUENCE [LARGE SCALE GENOMIC DNA]</scope>
    <source>
        <strain evidence="1 2">SNUG30099</strain>
    </source>
</reference>
<dbReference type="SFLD" id="SFLDG01144">
    <property type="entry name" value="C2.B.4:_PGP_Like"/>
    <property type="match status" value="1"/>
</dbReference>
<dbReference type="NCBIfam" id="TIGR00099">
    <property type="entry name" value="Cof-subfamily"/>
    <property type="match status" value="1"/>
</dbReference>
<dbReference type="GO" id="GO:0000287">
    <property type="term" value="F:magnesium ion binding"/>
    <property type="evidence" value="ECO:0007669"/>
    <property type="project" value="TreeGrafter"/>
</dbReference>
<dbReference type="NCBIfam" id="TIGR01484">
    <property type="entry name" value="HAD-SF-IIB"/>
    <property type="match status" value="1"/>
</dbReference>
<dbReference type="EMBL" id="PYLQ01000006">
    <property type="protein sequence ID" value="PST41874.1"/>
    <property type="molecule type" value="Genomic_DNA"/>
</dbReference>
<dbReference type="GO" id="GO:0016791">
    <property type="term" value="F:phosphatase activity"/>
    <property type="evidence" value="ECO:0007669"/>
    <property type="project" value="TreeGrafter"/>
</dbReference>
<sequence length="260" mass="29648">MKMIKAIFLDIDGTLISGKRPSIKKEVIEGLKQVRKKGIQLFIASGRHMLELEELKLVEQFEFDGYLLLNGGYCIIDSQIIYDNKIPQEDLKEIIKIVKENNYPCLFIESNQMYITHVNQRVIDAQASISTMIPPISNQINIDNIYQVDPYVDEKGIKEIIKNTKHVKVTKWHDYAYDIVPKTGGKAAAIQAVSKHFGYQKEELMAFGDGHNDIEMLDVVGYPIVMENGSDEVKQHACYICDDVEKEGILKGLKHFNLID</sequence>
<comment type="caution">
    <text evidence="1">The sequence shown here is derived from an EMBL/GenBank/DDBJ whole genome shotgun (WGS) entry which is preliminary data.</text>
</comment>
<dbReference type="SFLD" id="SFLDG01140">
    <property type="entry name" value="C2.B:_Phosphomannomutase_and_P"/>
    <property type="match status" value="1"/>
</dbReference>
<protein>
    <submittedName>
        <fullName evidence="1">Cof-type HAD-IIB family hydrolase</fullName>
    </submittedName>
</protein>
<dbReference type="Pfam" id="PF08282">
    <property type="entry name" value="Hydrolase_3"/>
    <property type="match status" value="1"/>
</dbReference>
<dbReference type="PROSITE" id="PS01229">
    <property type="entry name" value="COF_2"/>
    <property type="match status" value="1"/>
</dbReference>
<gene>
    <name evidence="1" type="ORF">C7U54_05910</name>
</gene>
<dbReference type="InterPro" id="IPR023214">
    <property type="entry name" value="HAD_sf"/>
</dbReference>
<dbReference type="PANTHER" id="PTHR10000">
    <property type="entry name" value="PHOSPHOSERINE PHOSPHATASE"/>
    <property type="match status" value="1"/>
</dbReference>
<dbReference type="InterPro" id="IPR000150">
    <property type="entry name" value="Cof"/>
</dbReference>
<accession>A0A2T3G2W2</accession>
<dbReference type="InterPro" id="IPR006379">
    <property type="entry name" value="HAD-SF_hydro_IIB"/>
</dbReference>
<organism evidence="1 2">
    <name type="scientific">Faecalibacillus intestinalis</name>
    <dbReference type="NCBI Taxonomy" id="1982626"/>
    <lineage>
        <taxon>Bacteria</taxon>
        <taxon>Bacillati</taxon>
        <taxon>Bacillota</taxon>
        <taxon>Erysipelotrichia</taxon>
        <taxon>Erysipelotrichales</taxon>
        <taxon>Coprobacillaceae</taxon>
        <taxon>Faecalibacillus</taxon>
    </lineage>
</organism>
<dbReference type="Gene3D" id="3.40.50.1000">
    <property type="entry name" value="HAD superfamily/HAD-like"/>
    <property type="match status" value="1"/>
</dbReference>
<dbReference type="Gene3D" id="3.30.1240.10">
    <property type="match status" value="1"/>
</dbReference>
<dbReference type="InterPro" id="IPR036412">
    <property type="entry name" value="HAD-like_sf"/>
</dbReference>
<dbReference type="PANTHER" id="PTHR10000:SF25">
    <property type="entry name" value="PHOSPHATASE YKRA-RELATED"/>
    <property type="match status" value="1"/>
</dbReference>
<proteinExistence type="predicted"/>
<dbReference type="SUPFAM" id="SSF56784">
    <property type="entry name" value="HAD-like"/>
    <property type="match status" value="1"/>
</dbReference>
<evidence type="ECO:0000313" key="2">
    <source>
        <dbReference type="Proteomes" id="UP000240974"/>
    </source>
</evidence>
<dbReference type="AlphaFoldDB" id="A0A2T3G2W2"/>